<gene>
    <name evidence="2" type="ORF">SAMN02745213_01090</name>
</gene>
<dbReference type="EMBL" id="FUXX01000014">
    <property type="protein sequence ID" value="SKA61430.1"/>
    <property type="molecule type" value="Genomic_DNA"/>
</dbReference>
<dbReference type="AlphaFoldDB" id="A0A1T4V8Y1"/>
<feature type="coiled-coil region" evidence="1">
    <location>
        <begin position="50"/>
        <end position="77"/>
    </location>
</feature>
<dbReference type="Proteomes" id="UP000242432">
    <property type="component" value="Unassembled WGS sequence"/>
</dbReference>
<evidence type="ECO:0000313" key="2">
    <source>
        <dbReference type="EMBL" id="SKA61430.1"/>
    </source>
</evidence>
<reference evidence="3" key="1">
    <citation type="submission" date="2017-02" db="EMBL/GenBank/DDBJ databases">
        <authorList>
            <person name="Varghese N."/>
            <person name="Submissions S."/>
        </authorList>
    </citation>
    <scope>NUCLEOTIDE SEQUENCE [LARGE SCALE GENOMIC DNA]</scope>
    <source>
        <strain evidence="3">DSM 3072</strain>
    </source>
</reference>
<proteinExistence type="predicted"/>
<evidence type="ECO:0000256" key="1">
    <source>
        <dbReference type="SAM" id="Coils"/>
    </source>
</evidence>
<keyword evidence="1" id="KW-0175">Coiled coil</keyword>
<evidence type="ECO:0000313" key="3">
    <source>
        <dbReference type="Proteomes" id="UP000242432"/>
    </source>
</evidence>
<protein>
    <submittedName>
        <fullName evidence="2">Uncharacterized protein</fullName>
    </submittedName>
</protein>
<name>A0A1T4V8Y1_9GAMM</name>
<sequence>MLSNKTDFFIGLLAGAVAGAVGYKLFQDHKEQILGSFDSLTSKFSKTEETALSEEELQAQKEHLEDLIAEQKAAKKAK</sequence>
<keyword evidence="3" id="KW-1185">Reference proteome</keyword>
<organism evidence="2 3">
    <name type="scientific">Succinivibrio dextrinosolvens DSM 3072</name>
    <dbReference type="NCBI Taxonomy" id="1123324"/>
    <lineage>
        <taxon>Bacteria</taxon>
        <taxon>Pseudomonadati</taxon>
        <taxon>Pseudomonadota</taxon>
        <taxon>Gammaproteobacteria</taxon>
        <taxon>Aeromonadales</taxon>
        <taxon>Succinivibrionaceae</taxon>
        <taxon>Succinivibrio</taxon>
    </lineage>
</organism>
<dbReference type="STRING" id="83771.SAMN02910357_00805"/>
<accession>A0A1T4V8Y1</accession>
<dbReference type="RefSeq" id="WP_078928593.1">
    <property type="nucleotide sequence ID" value="NZ_FUXX01000014.1"/>
</dbReference>